<evidence type="ECO:0000313" key="2">
    <source>
        <dbReference type="EMBL" id="GIQ68792.1"/>
    </source>
</evidence>
<dbReference type="RefSeq" id="WP_213411492.1">
    <property type="nucleotide sequence ID" value="NZ_BOVK01000018.1"/>
</dbReference>
<keyword evidence="3" id="KW-1185">Reference proteome</keyword>
<name>A0A8J4H0Q5_9BACL</name>
<sequence length="273" mass="30181">MRRLEGKRVAITGPRKAEEISTLIAKLGGIPLVRPAQGTIYLQNEDIEAQVVSFIEQDWDWMILTTGIGTELLIRNAENAGLAEPFLAKLRSIRVAARGYKTANVLKKNGVTPAARDNDGTVAGIIRAMEDFPLEGKRVVVQFYGDVSPKLVRWLTERGASFEEILPYRHVPPDPEVMEKLITEIVTGQVDAVAFTSTPQVRFTFEYADKTGRGEQLLQAFRTHAAAVAIGKVTAEVIREVGVERIVVPTEERIGSMIVKLAEYYASGRTEDT</sequence>
<organism evidence="2 3">
    <name type="scientific">Xylanibacillus composti</name>
    <dbReference type="NCBI Taxonomy" id="1572762"/>
    <lineage>
        <taxon>Bacteria</taxon>
        <taxon>Bacillati</taxon>
        <taxon>Bacillota</taxon>
        <taxon>Bacilli</taxon>
        <taxon>Bacillales</taxon>
        <taxon>Paenibacillaceae</taxon>
        <taxon>Xylanibacillus</taxon>
    </lineage>
</organism>
<evidence type="ECO:0000313" key="3">
    <source>
        <dbReference type="Proteomes" id="UP000677918"/>
    </source>
</evidence>
<proteinExistence type="predicted"/>
<dbReference type="InterPro" id="IPR003754">
    <property type="entry name" value="4pyrrol_synth_uPrphyn_synth"/>
</dbReference>
<dbReference type="GO" id="GO:0006780">
    <property type="term" value="P:uroporphyrinogen III biosynthetic process"/>
    <property type="evidence" value="ECO:0007669"/>
    <property type="project" value="InterPro"/>
</dbReference>
<reference evidence="2" key="1">
    <citation type="submission" date="2021-04" db="EMBL/GenBank/DDBJ databases">
        <title>Draft genome sequence of Xylanibacillus composti strain K13.</title>
        <authorList>
            <person name="Uke A."/>
            <person name="Chhe C."/>
            <person name="Baramee S."/>
            <person name="Kosugi A."/>
        </authorList>
    </citation>
    <scope>NUCLEOTIDE SEQUENCE</scope>
    <source>
        <strain evidence="2">K13</strain>
    </source>
</reference>
<dbReference type="NCBIfam" id="NF004584">
    <property type="entry name" value="PRK05928.2-1"/>
    <property type="match status" value="1"/>
</dbReference>
<dbReference type="InterPro" id="IPR036108">
    <property type="entry name" value="4pyrrol_syn_uPrphyn_synt_sf"/>
</dbReference>
<dbReference type="CDD" id="cd06578">
    <property type="entry name" value="HemD"/>
    <property type="match status" value="1"/>
</dbReference>
<dbReference type="PANTHER" id="PTHR40082:SF1">
    <property type="entry name" value="BLR5956 PROTEIN"/>
    <property type="match status" value="1"/>
</dbReference>
<dbReference type="Proteomes" id="UP000677918">
    <property type="component" value="Unassembled WGS sequence"/>
</dbReference>
<dbReference type="Pfam" id="PF02602">
    <property type="entry name" value="HEM4"/>
    <property type="match status" value="1"/>
</dbReference>
<dbReference type="SUPFAM" id="SSF69618">
    <property type="entry name" value="HemD-like"/>
    <property type="match status" value="1"/>
</dbReference>
<dbReference type="PANTHER" id="PTHR40082">
    <property type="entry name" value="BLR5956 PROTEIN"/>
    <property type="match status" value="1"/>
</dbReference>
<gene>
    <name evidence="2" type="ORF">XYCOK13_16160</name>
</gene>
<evidence type="ECO:0000259" key="1">
    <source>
        <dbReference type="Pfam" id="PF02602"/>
    </source>
</evidence>
<dbReference type="InterPro" id="IPR039793">
    <property type="entry name" value="UROS/Hem4"/>
</dbReference>
<dbReference type="EMBL" id="BOVK01000018">
    <property type="protein sequence ID" value="GIQ68792.1"/>
    <property type="molecule type" value="Genomic_DNA"/>
</dbReference>
<accession>A0A8J4H0Q5</accession>
<protein>
    <recommendedName>
        <fullName evidence="1">Tetrapyrrole biosynthesis uroporphyrinogen III synthase domain-containing protein</fullName>
    </recommendedName>
</protein>
<dbReference type="Gene3D" id="3.40.50.10090">
    <property type="match status" value="2"/>
</dbReference>
<feature type="domain" description="Tetrapyrrole biosynthesis uroporphyrinogen III synthase" evidence="1">
    <location>
        <begin position="19"/>
        <end position="258"/>
    </location>
</feature>
<dbReference type="GO" id="GO:0004852">
    <property type="term" value="F:uroporphyrinogen-III synthase activity"/>
    <property type="evidence" value="ECO:0007669"/>
    <property type="project" value="InterPro"/>
</dbReference>
<dbReference type="AlphaFoldDB" id="A0A8J4H0Q5"/>
<comment type="caution">
    <text evidence="2">The sequence shown here is derived from an EMBL/GenBank/DDBJ whole genome shotgun (WGS) entry which is preliminary data.</text>
</comment>